<dbReference type="Proteomes" id="UP000179069">
    <property type="component" value="Unassembled WGS sequence"/>
</dbReference>
<evidence type="ECO:0000313" key="2">
    <source>
        <dbReference type="EMBL" id="OGY16583.1"/>
    </source>
</evidence>
<dbReference type="SUPFAM" id="SSF51735">
    <property type="entry name" value="NAD(P)-binding Rossmann-fold domains"/>
    <property type="match status" value="1"/>
</dbReference>
<dbReference type="PANTHER" id="PTHR43245">
    <property type="entry name" value="BIFUNCTIONAL POLYMYXIN RESISTANCE PROTEIN ARNA"/>
    <property type="match status" value="1"/>
</dbReference>
<dbReference type="PANTHER" id="PTHR43245:SF55">
    <property type="entry name" value="NAD(P)-BINDING DOMAIN-CONTAINING PROTEIN"/>
    <property type="match status" value="1"/>
</dbReference>
<reference evidence="2 3" key="1">
    <citation type="journal article" date="2016" name="Nat. Commun.">
        <title>Thousands of microbial genomes shed light on interconnected biogeochemical processes in an aquifer system.</title>
        <authorList>
            <person name="Anantharaman K."/>
            <person name="Brown C.T."/>
            <person name="Hug L.A."/>
            <person name="Sharon I."/>
            <person name="Castelle C.J."/>
            <person name="Probst A.J."/>
            <person name="Thomas B.C."/>
            <person name="Singh A."/>
            <person name="Wilkins M.J."/>
            <person name="Karaoz U."/>
            <person name="Brodie E.L."/>
            <person name="Williams K.H."/>
            <person name="Hubbard S.S."/>
            <person name="Banfield J.F."/>
        </authorList>
    </citation>
    <scope>NUCLEOTIDE SEQUENCE [LARGE SCALE GENOMIC DNA]</scope>
</reference>
<dbReference type="EMBL" id="MHCI01000014">
    <property type="protein sequence ID" value="OGY16583.1"/>
    <property type="molecule type" value="Genomic_DNA"/>
</dbReference>
<dbReference type="InterPro" id="IPR050177">
    <property type="entry name" value="Lipid_A_modif_metabolic_enz"/>
</dbReference>
<accession>A0A1G1VMJ9</accession>
<name>A0A1G1VMJ9_9BACT</name>
<evidence type="ECO:0000259" key="1">
    <source>
        <dbReference type="Pfam" id="PF01370"/>
    </source>
</evidence>
<dbReference type="AlphaFoldDB" id="A0A1G1VMJ9"/>
<dbReference type="InterPro" id="IPR036291">
    <property type="entry name" value="NAD(P)-bd_dom_sf"/>
</dbReference>
<proteinExistence type="predicted"/>
<dbReference type="Pfam" id="PF01370">
    <property type="entry name" value="Epimerase"/>
    <property type="match status" value="1"/>
</dbReference>
<dbReference type="InterPro" id="IPR001509">
    <property type="entry name" value="Epimerase_deHydtase"/>
</dbReference>
<protein>
    <recommendedName>
        <fullName evidence="1">NAD-dependent epimerase/dehydratase domain-containing protein</fullName>
    </recommendedName>
</protein>
<dbReference type="CDD" id="cd08946">
    <property type="entry name" value="SDR_e"/>
    <property type="match status" value="1"/>
</dbReference>
<gene>
    <name evidence="2" type="ORF">A2785_03250</name>
</gene>
<dbReference type="Gene3D" id="3.40.50.720">
    <property type="entry name" value="NAD(P)-binding Rossmann-like Domain"/>
    <property type="match status" value="1"/>
</dbReference>
<organism evidence="2 3">
    <name type="scientific">Candidatus Chisholmbacteria bacterium RIFCSPHIGHO2_01_FULL_49_18</name>
    <dbReference type="NCBI Taxonomy" id="1797590"/>
    <lineage>
        <taxon>Bacteria</taxon>
        <taxon>Candidatus Chisholmiibacteriota</taxon>
    </lineage>
</organism>
<feature type="domain" description="NAD-dependent epimerase/dehydratase" evidence="1">
    <location>
        <begin position="12"/>
        <end position="198"/>
    </location>
</feature>
<comment type="caution">
    <text evidence="2">The sequence shown here is derived from an EMBL/GenBank/DDBJ whole genome shotgun (WGS) entry which is preliminary data.</text>
</comment>
<evidence type="ECO:0000313" key="3">
    <source>
        <dbReference type="Proteomes" id="UP000179069"/>
    </source>
</evidence>
<sequence length="254" mass="28998">MKKRCAKLTKLLITGSRGRIGKILTRSLGDTFNVYGLDIVGEEDKKFFLVDVADYTHLKKVFRTLGTVDSVIHLAAEIRFDAPWESYLTNNIIGTRNVYECARLYKVKKVIYASSNHVTGMYEGLPPTLHKKKNPQLVRVGDGPRPDGYYGLSKAVGELFARLYFDLYGIESICLRIGTVRGNDDPTCDKRFMKTWLSHRDLVQLVKKSLSVVKPFGIYYGVSNNRGRFWDISNAERELHYHPRDDASLLDRRG</sequence>